<sequence length="71" mass="7063">MSAHQPVTPGVRSGATEPTPTMNELLAACAAASAVSTPPEPPSRAEEDAEAAEAGGPRVIGPQEAGRRDAA</sequence>
<evidence type="ECO:0000313" key="3">
    <source>
        <dbReference type="Proteomes" id="UP000829494"/>
    </source>
</evidence>
<name>A0ABY3Z499_STRRM</name>
<reference evidence="2 3" key="1">
    <citation type="submission" date="2022-03" db="EMBL/GenBank/DDBJ databases">
        <title>Complete genome of Streptomyces rimosus ssp. rimosus R7 (=ATCC 10970).</title>
        <authorList>
            <person name="Beganovic S."/>
            <person name="Ruckert C."/>
            <person name="Busche T."/>
            <person name="Kalinowski J."/>
            <person name="Wittmann C."/>
        </authorList>
    </citation>
    <scope>NUCLEOTIDE SEQUENCE [LARGE SCALE GENOMIC DNA]</scope>
    <source>
        <strain evidence="2 3">R7</strain>
    </source>
</reference>
<accession>A0ABY3Z499</accession>
<feature type="region of interest" description="Disordered" evidence="1">
    <location>
        <begin position="1"/>
        <end position="71"/>
    </location>
</feature>
<proteinExistence type="predicted"/>
<dbReference type="EMBL" id="CP094298">
    <property type="protein sequence ID" value="UNZ04934.1"/>
    <property type="molecule type" value="Genomic_DNA"/>
</dbReference>
<organism evidence="2 3">
    <name type="scientific">Streptomyces rimosus subsp. rimosus</name>
    <dbReference type="NCBI Taxonomy" id="132474"/>
    <lineage>
        <taxon>Bacteria</taxon>
        <taxon>Bacillati</taxon>
        <taxon>Actinomycetota</taxon>
        <taxon>Actinomycetes</taxon>
        <taxon>Kitasatosporales</taxon>
        <taxon>Streptomycetaceae</taxon>
        <taxon>Streptomyces</taxon>
    </lineage>
</organism>
<evidence type="ECO:0000256" key="1">
    <source>
        <dbReference type="SAM" id="MobiDB-lite"/>
    </source>
</evidence>
<dbReference type="Proteomes" id="UP000829494">
    <property type="component" value="Chromosome"/>
</dbReference>
<protein>
    <submittedName>
        <fullName evidence="2">Uncharacterized protein</fullName>
    </submittedName>
</protein>
<keyword evidence="3" id="KW-1185">Reference proteome</keyword>
<evidence type="ECO:0000313" key="2">
    <source>
        <dbReference type="EMBL" id="UNZ04934.1"/>
    </source>
</evidence>
<gene>
    <name evidence="2" type="ORF">SRIMR7_22540</name>
</gene>